<evidence type="ECO:0000313" key="1">
    <source>
        <dbReference type="EMBL" id="QCG76204.1"/>
    </source>
</evidence>
<name>A0A4Y5JU96_9CAUD</name>
<sequence length="139" mass="15925">MNRIILSVVFSLISSYAVCGENKSYINPHLHGKCVGMVTKLSEYANTEVLTLKLYNIGQVLHAYGKYTALKSNNADTALYDQGLVDGRETVSKNIENNNFNVLVKYYEDNCLEIFYKSADWLYHNNIHQFNKLTDIFNK</sequence>
<evidence type="ECO:0000313" key="2">
    <source>
        <dbReference type="Proteomes" id="UP000316733"/>
    </source>
</evidence>
<reference evidence="2" key="1">
    <citation type="journal article" date="2020" name="bioRxiv">
        <title>Integrative omics analysis of Pseudomonas aeruginosa virus PA5oct highlights the molecular complexity of jumbo phages.</title>
        <authorList>
            <person name="Lood C."/>
            <person name="Danis-Wlodarczyk K."/>
            <person name="Blasdel B.G."/>
            <person name="Jang H.B."/>
            <person name="Vandenheuvel D."/>
            <person name="Briers Y."/>
            <person name="Noben J.-P."/>
            <person name="van Noort V."/>
            <person name="Drulis-Kawa Z."/>
            <person name="Lavigne R."/>
        </authorList>
    </citation>
    <scope>NUCLEOTIDE SEQUENCE [LARGE SCALE GENOMIC DNA]</scope>
</reference>
<dbReference type="EMBL" id="MK797984">
    <property type="protein sequence ID" value="QCG76204.1"/>
    <property type="molecule type" value="Genomic_DNA"/>
</dbReference>
<protein>
    <submittedName>
        <fullName evidence="1">Uncharacterized protein</fullName>
    </submittedName>
</protein>
<keyword evidence="2" id="KW-1185">Reference proteome</keyword>
<accession>A0A4Y5JU96</accession>
<gene>
    <name evidence="1" type="ORF">EST35_0323</name>
</gene>
<dbReference type="Proteomes" id="UP000316733">
    <property type="component" value="Segment"/>
</dbReference>
<organism evidence="1 2">
    <name type="scientific">Pseudomonas phage vB_PaeM_PA5oct</name>
    <dbReference type="NCBI Taxonomy" id="2163605"/>
    <lineage>
        <taxon>Viruses</taxon>
        <taxon>Duplodnaviria</taxon>
        <taxon>Heunggongvirae</taxon>
        <taxon>Uroviricota</taxon>
        <taxon>Caudoviricetes</taxon>
        <taxon>Arenbergviridae</taxon>
        <taxon>Wroclawvirus</taxon>
        <taxon>Wroclawvirus PA5oct</taxon>
    </lineage>
</organism>
<proteinExistence type="predicted"/>